<evidence type="ECO:0000313" key="3">
    <source>
        <dbReference type="EMBL" id="KAG9447717.1"/>
    </source>
</evidence>
<feature type="region of interest" description="Disordered" evidence="1">
    <location>
        <begin position="25"/>
        <end position="64"/>
    </location>
</feature>
<evidence type="ECO:0000259" key="2">
    <source>
        <dbReference type="Pfam" id="PF12937"/>
    </source>
</evidence>
<reference evidence="3 4" key="1">
    <citation type="submission" date="2021-07" db="EMBL/GenBank/DDBJ databases">
        <title>The Aristolochia fimbriata genome: insights into angiosperm evolution, floral development and chemical biosynthesis.</title>
        <authorList>
            <person name="Jiao Y."/>
        </authorList>
    </citation>
    <scope>NUCLEOTIDE SEQUENCE [LARGE SCALE GENOMIC DNA]</scope>
    <source>
        <strain evidence="3">IBCAS-2021</strain>
        <tissue evidence="3">Leaf</tissue>
    </source>
</reference>
<evidence type="ECO:0000256" key="1">
    <source>
        <dbReference type="SAM" id="MobiDB-lite"/>
    </source>
</evidence>
<dbReference type="Proteomes" id="UP000825729">
    <property type="component" value="Unassembled WGS sequence"/>
</dbReference>
<organism evidence="3 4">
    <name type="scientific">Aristolochia fimbriata</name>
    <name type="common">White veined hardy Dutchman's pipe vine</name>
    <dbReference type="NCBI Taxonomy" id="158543"/>
    <lineage>
        <taxon>Eukaryota</taxon>
        <taxon>Viridiplantae</taxon>
        <taxon>Streptophyta</taxon>
        <taxon>Embryophyta</taxon>
        <taxon>Tracheophyta</taxon>
        <taxon>Spermatophyta</taxon>
        <taxon>Magnoliopsida</taxon>
        <taxon>Magnoliidae</taxon>
        <taxon>Piperales</taxon>
        <taxon>Aristolochiaceae</taxon>
        <taxon>Aristolochia</taxon>
    </lineage>
</organism>
<dbReference type="Pfam" id="PF12937">
    <property type="entry name" value="F-box-like"/>
    <property type="match status" value="1"/>
</dbReference>
<dbReference type="CDD" id="cd09917">
    <property type="entry name" value="F-box_SF"/>
    <property type="match status" value="1"/>
</dbReference>
<protein>
    <recommendedName>
        <fullName evidence="2">F-box domain-containing protein</fullName>
    </recommendedName>
</protein>
<feature type="compositionally biased region" description="Basic and acidic residues" evidence="1">
    <location>
        <begin position="28"/>
        <end position="64"/>
    </location>
</feature>
<dbReference type="PANTHER" id="PTHR48218">
    <property type="entry name" value="F-BOX DOMAIN CONTAINING PROTEIN"/>
    <property type="match status" value="1"/>
</dbReference>
<dbReference type="AlphaFoldDB" id="A0AAV7EJF6"/>
<keyword evidence="4" id="KW-1185">Reference proteome</keyword>
<feature type="domain" description="F-box" evidence="2">
    <location>
        <begin position="81"/>
        <end position="117"/>
    </location>
</feature>
<evidence type="ECO:0000313" key="4">
    <source>
        <dbReference type="Proteomes" id="UP000825729"/>
    </source>
</evidence>
<dbReference type="EMBL" id="JAINDJ010000005">
    <property type="protein sequence ID" value="KAG9447717.1"/>
    <property type="molecule type" value="Genomic_DNA"/>
</dbReference>
<dbReference type="InterPro" id="IPR036047">
    <property type="entry name" value="F-box-like_dom_sf"/>
</dbReference>
<gene>
    <name evidence="3" type="ORF">H6P81_013845</name>
</gene>
<dbReference type="SUPFAM" id="SSF81383">
    <property type="entry name" value="F-box domain"/>
    <property type="match status" value="1"/>
</dbReference>
<accession>A0AAV7EJF6</accession>
<dbReference type="InterPro" id="IPR001810">
    <property type="entry name" value="F-box_dom"/>
</dbReference>
<sequence length="295" mass="33679">MVDTEVGERIQGYLRELKSSSVSLVEGHGSKEGAEAEGGRRKREKVQELESTNCRKEGGEKMIGRGDSSEVRDLLVVLGEDIFSIILSHLDARSVAHSLLVSRAWHKVASSDRLWSSKLEELWMGKAHLPRSGMLRKISKLEAYSLSMMDGKRSRIMQDDICDHVWQFQFKQTAPDYWRNLDPFWQGTGSPMRRYFHSDGSQTSDPDDKVWGGHESAYSIVTSFVGDGRIREHYVRINRWPKMSVWRKPNWSWEMTNQLCCYSSIPDADKEGGTGPLFPVCTEACHQELHKDKPS</sequence>
<comment type="caution">
    <text evidence="3">The sequence shown here is derived from an EMBL/GenBank/DDBJ whole genome shotgun (WGS) entry which is preliminary data.</text>
</comment>
<name>A0AAV7EJF6_ARIFI</name>
<proteinExistence type="predicted"/>
<dbReference type="Gene3D" id="1.20.1280.50">
    <property type="match status" value="1"/>
</dbReference>
<dbReference type="PANTHER" id="PTHR48218:SF3">
    <property type="entry name" value="OS07G0170800 PROTEIN"/>
    <property type="match status" value="1"/>
</dbReference>